<keyword evidence="1 2" id="KW-0732">Signal</keyword>
<protein>
    <submittedName>
        <fullName evidence="5">T9SS type A sorting domain-containing protein</fullName>
    </submittedName>
</protein>
<feature type="domain" description="Glycoside hydrolase family 49 N-terminal" evidence="3">
    <location>
        <begin position="35"/>
        <end position="184"/>
    </location>
</feature>
<dbReference type="Gene3D" id="2.160.20.10">
    <property type="entry name" value="Single-stranded right-handed beta-helix, Pectin lyase-like"/>
    <property type="match status" value="1"/>
</dbReference>
<dbReference type="OrthoDB" id="9811934at2"/>
<evidence type="ECO:0000259" key="4">
    <source>
        <dbReference type="Pfam" id="PF18962"/>
    </source>
</evidence>
<dbReference type="InterPro" id="IPR023226">
    <property type="entry name" value="Glyco_hydro_49_N_dom"/>
</dbReference>
<dbReference type="GO" id="GO:0004553">
    <property type="term" value="F:hydrolase activity, hydrolyzing O-glycosyl compounds"/>
    <property type="evidence" value="ECO:0007669"/>
    <property type="project" value="InterPro"/>
</dbReference>
<evidence type="ECO:0000313" key="5">
    <source>
        <dbReference type="EMBL" id="QBN20501.1"/>
    </source>
</evidence>
<dbReference type="Pfam" id="PF17433">
    <property type="entry name" value="Glyco_hydro_49N"/>
    <property type="match status" value="1"/>
</dbReference>
<feature type="signal peptide" evidence="2">
    <location>
        <begin position="1"/>
        <end position="25"/>
    </location>
</feature>
<dbReference type="InterPro" id="IPR012334">
    <property type="entry name" value="Pectin_lyas_fold"/>
</dbReference>
<dbReference type="InterPro" id="IPR035953">
    <property type="entry name" value="Dextranase_N-ter"/>
</dbReference>
<dbReference type="RefSeq" id="WP_133278000.1">
    <property type="nucleotide sequence ID" value="NZ_CP037933.1"/>
</dbReference>
<dbReference type="SUPFAM" id="SSF51126">
    <property type="entry name" value="Pectin lyase-like"/>
    <property type="match status" value="1"/>
</dbReference>
<dbReference type="SUPFAM" id="SSF101596">
    <property type="entry name" value="Dextranase, N-terminal domain"/>
    <property type="match status" value="1"/>
</dbReference>
<proteinExistence type="predicted"/>
<gene>
    <name evidence="5" type="ORF">E1750_17460</name>
</gene>
<feature type="chain" id="PRO_5020245109" evidence="2">
    <location>
        <begin position="26"/>
        <end position="770"/>
    </location>
</feature>
<dbReference type="Pfam" id="PF18962">
    <property type="entry name" value="Por_Secre_tail"/>
    <property type="match status" value="1"/>
</dbReference>
<feature type="domain" description="Secretion system C-terminal sorting" evidence="4">
    <location>
        <begin position="709"/>
        <end position="770"/>
    </location>
</feature>
<evidence type="ECO:0000259" key="3">
    <source>
        <dbReference type="Pfam" id="PF17433"/>
    </source>
</evidence>
<keyword evidence="6" id="KW-1185">Reference proteome</keyword>
<name>A0A4P6YBF2_9FLAO</name>
<dbReference type="AlphaFoldDB" id="A0A4P6YBF2"/>
<dbReference type="InterPro" id="IPR026444">
    <property type="entry name" value="Secre_tail"/>
</dbReference>
<organism evidence="5 6">
    <name type="scientific">Flavobacterium nackdongense</name>
    <dbReference type="NCBI Taxonomy" id="2547394"/>
    <lineage>
        <taxon>Bacteria</taxon>
        <taxon>Pseudomonadati</taxon>
        <taxon>Bacteroidota</taxon>
        <taxon>Flavobacteriia</taxon>
        <taxon>Flavobacteriales</taxon>
        <taxon>Flavobacteriaceae</taxon>
        <taxon>Flavobacterium</taxon>
    </lineage>
</organism>
<evidence type="ECO:0000256" key="2">
    <source>
        <dbReference type="SAM" id="SignalP"/>
    </source>
</evidence>
<dbReference type="EMBL" id="CP037933">
    <property type="protein sequence ID" value="QBN20501.1"/>
    <property type="molecule type" value="Genomic_DNA"/>
</dbReference>
<dbReference type="Proteomes" id="UP000291124">
    <property type="component" value="Chromosome"/>
</dbReference>
<evidence type="ECO:0000313" key="6">
    <source>
        <dbReference type="Proteomes" id="UP000291124"/>
    </source>
</evidence>
<reference evidence="6" key="1">
    <citation type="submission" date="2019-03" db="EMBL/GenBank/DDBJ databases">
        <title>Flavobacterium sp.</title>
        <authorList>
            <person name="Kim H."/>
        </authorList>
    </citation>
    <scope>NUCLEOTIDE SEQUENCE [LARGE SCALE GENOMIC DNA]</scope>
    <source>
        <strain evidence="6">GS13</strain>
    </source>
</reference>
<dbReference type="NCBIfam" id="TIGR04183">
    <property type="entry name" value="Por_Secre_tail"/>
    <property type="match status" value="1"/>
</dbReference>
<sequence length="770" mass="85737">MMISTKTFFKFLICALFLNTFNAFSQIDTYAWPETSDLGSDSKYEVKARTYDASSQTYGEWKYLTEFLSVPRNYTTHWKTEGDGLRAEMRDRTLTFVMFAFSGTIELEVTQKISTSNAQRVEIAPKAFGIVPHFFDGKTVRFRMDKPEYISVNFDFGSSDRTINGDGDRKNGKNIKNGMVILADNPETQAGYTIPNPTDPGVVVWSNSTPLSTIRNANIIYFPPGETNLKDHPDRWERNGSDLKADADANWVRNSTEYDNAPLYRGRLFLAKDGQKVYLAPGAIVYGGIHANGRSNNAIFGRGIMTARKHLLHEIFRPLPGVTVAYDAPYTNQTNTNKRAYCEFGNGANFNGVLFLEAWHHTCPSGQNSTIKDIKIIGWCYNNDGIRPSANSVVDRVFIKTNDDYDYARDKHTVSNGVFWPGNNCGVGMLGWGDLGSGYAEYRNCNIINAEWDEYTIAAKGNVGLISGGQSDEGIKLQNNIYQNIQFENPTNFLAAVLIEPAGAAPAGFLKNFLIKNVSTEFPFQTPDGTKCLQEMQGLNNTWVEGWTYTNLIVDGNLVTWDNHKDYFALNLVGTNGVNSDDAKRCRNITFNSEGVVYNITYNTTGNGTLRPVGKNNSIQAIGGQSPMISFNPATGNRIQSITIDNQLIYEYGNPSYTMREPAIVFQNINTNHTVDVVFASGADTYDLPINFATLSVKKNDNDQEPFIVYPNPAKSKIYADCKNGYKILSISGQILLQSSLPTSEIDISSLSDGIYLLKTETQLSKFTKK</sequence>
<dbReference type="InterPro" id="IPR011050">
    <property type="entry name" value="Pectin_lyase_fold/virulence"/>
</dbReference>
<dbReference type="KEGG" id="fnk:E1750_17460"/>
<evidence type="ECO:0000256" key="1">
    <source>
        <dbReference type="ARBA" id="ARBA00022729"/>
    </source>
</evidence>
<accession>A0A4P6YBF2</accession>